<dbReference type="PIRSF" id="PIRSF017340">
    <property type="entry name" value="Nudix_hydro"/>
    <property type="match status" value="1"/>
</dbReference>
<dbReference type="InterPro" id="IPR024195">
    <property type="entry name" value="NUDIX_hydrolase_YfcD_pred"/>
</dbReference>
<dbReference type="EC" id="3.6.-.-" evidence="6"/>
<dbReference type="GO" id="GO:0016817">
    <property type="term" value="F:hydrolase activity, acting on acid anhydrides"/>
    <property type="evidence" value="ECO:0007669"/>
    <property type="project" value="InterPro"/>
</dbReference>
<dbReference type="InterPro" id="IPR000086">
    <property type="entry name" value="NUDIX_hydrolase_dom"/>
</dbReference>
<dbReference type="Gene3D" id="3.90.79.10">
    <property type="entry name" value="Nucleoside Triphosphate Pyrophosphohydrolase"/>
    <property type="match status" value="1"/>
</dbReference>
<dbReference type="PROSITE" id="PS00893">
    <property type="entry name" value="NUDIX_BOX"/>
    <property type="match status" value="1"/>
</dbReference>
<keyword evidence="4" id="KW-0460">Magnesium</keyword>
<dbReference type="InterPro" id="IPR015797">
    <property type="entry name" value="NUDIX_hydrolase-like_dom_sf"/>
</dbReference>
<dbReference type="PROSITE" id="PS51462">
    <property type="entry name" value="NUDIX"/>
    <property type="match status" value="1"/>
</dbReference>
<gene>
    <name evidence="6" type="primary">yfcD</name>
    <name evidence="6" type="ORF">CI610_02380</name>
</gene>
<reference evidence="6" key="1">
    <citation type="journal article" date="2017" name="Appl. Environ. Microbiol.">
        <title>Molecular characterization of an Endozoicomonas-like organism causing infection in king scallop Pecten maximus L.</title>
        <authorList>
            <person name="Cano I."/>
            <person name="van Aerle R."/>
            <person name="Ross S."/>
            <person name="Verner-Jeffreys D.W."/>
            <person name="Paley R.K."/>
            <person name="Rimmer G."/>
            <person name="Ryder D."/>
            <person name="Hooper P."/>
            <person name="Stone D."/>
            <person name="Feist S.W."/>
        </authorList>
    </citation>
    <scope>NUCLEOTIDE SEQUENCE</scope>
</reference>
<accession>A0A2H9T627</accession>
<evidence type="ECO:0000259" key="5">
    <source>
        <dbReference type="PROSITE" id="PS51462"/>
    </source>
</evidence>
<dbReference type="CDD" id="cd04697">
    <property type="entry name" value="NUDIX_Hydrolase"/>
    <property type="match status" value="1"/>
</dbReference>
<evidence type="ECO:0000256" key="3">
    <source>
        <dbReference type="ARBA" id="ARBA00022801"/>
    </source>
</evidence>
<dbReference type="InterPro" id="IPR020084">
    <property type="entry name" value="NUDIX_hydrolase_CS"/>
</dbReference>
<evidence type="ECO:0000313" key="6">
    <source>
        <dbReference type="EMBL" id="PJE78671.1"/>
    </source>
</evidence>
<evidence type="ECO:0000256" key="1">
    <source>
        <dbReference type="ARBA" id="ARBA00001946"/>
    </source>
</evidence>
<evidence type="ECO:0000256" key="2">
    <source>
        <dbReference type="ARBA" id="ARBA00022723"/>
    </source>
</evidence>
<name>A0A2H9T627_9ZZZZ</name>
<dbReference type="PANTHER" id="PTHR10885:SF0">
    <property type="entry name" value="ISOPENTENYL-DIPHOSPHATE DELTA-ISOMERASE"/>
    <property type="match status" value="1"/>
</dbReference>
<dbReference type="Pfam" id="PF00293">
    <property type="entry name" value="NUDIX"/>
    <property type="match status" value="1"/>
</dbReference>
<dbReference type="AlphaFoldDB" id="A0A2H9T627"/>
<keyword evidence="2" id="KW-0479">Metal-binding</keyword>
<comment type="cofactor">
    <cofactor evidence="1">
        <name>Mg(2+)</name>
        <dbReference type="ChEBI" id="CHEBI:18420"/>
    </cofactor>
</comment>
<dbReference type="PANTHER" id="PTHR10885">
    <property type="entry name" value="ISOPENTENYL-DIPHOSPHATE DELTA-ISOMERASE"/>
    <property type="match status" value="1"/>
</dbReference>
<feature type="domain" description="Nudix hydrolase" evidence="5">
    <location>
        <begin position="29"/>
        <end position="165"/>
    </location>
</feature>
<organism evidence="6">
    <name type="scientific">invertebrate metagenome</name>
    <dbReference type="NCBI Taxonomy" id="1711999"/>
    <lineage>
        <taxon>unclassified sequences</taxon>
        <taxon>metagenomes</taxon>
        <taxon>organismal metagenomes</taxon>
    </lineage>
</organism>
<keyword evidence="3 6" id="KW-0378">Hydrolase</keyword>
<dbReference type="SUPFAM" id="SSF55811">
    <property type="entry name" value="Nudix"/>
    <property type="match status" value="1"/>
</dbReference>
<comment type="caution">
    <text evidence="6">The sequence shown here is derived from an EMBL/GenBank/DDBJ whole genome shotgun (WGS) entry which is preliminary data.</text>
</comment>
<proteinExistence type="predicted"/>
<protein>
    <submittedName>
        <fullName evidence="6">Putative Nudix hydrolase YfcD</fullName>
        <ecNumber evidence="6">3.6.-.-</ecNumber>
    </submittedName>
</protein>
<dbReference type="GO" id="GO:0046872">
    <property type="term" value="F:metal ion binding"/>
    <property type="evidence" value="ECO:0007669"/>
    <property type="project" value="UniProtKB-KW"/>
</dbReference>
<dbReference type="EMBL" id="NSIT01000143">
    <property type="protein sequence ID" value="PJE78671.1"/>
    <property type="molecule type" value="Genomic_DNA"/>
</dbReference>
<sequence length="171" mass="19792">MSDEKVIIVDESNRIIGDATRAEMRRKGLYHRAVYLFIANEHHQLYVQERTVQKDIYPGYFDPASGGVVAKGESYEEAAYRELQEEMGITGITLTPRFCFYFQENQDRDRHCRVWGQVYTGQYNGDIVLQEEEVADVVMETPEQVLKNSTGRMYTPDSITALKRLVNELKL</sequence>
<evidence type="ECO:0000256" key="4">
    <source>
        <dbReference type="ARBA" id="ARBA00022842"/>
    </source>
</evidence>